<dbReference type="InterPro" id="IPR036135">
    <property type="entry name" value="MoeA_linker/N_sf"/>
</dbReference>
<dbReference type="InterPro" id="IPR038987">
    <property type="entry name" value="MoeA-like"/>
</dbReference>
<dbReference type="PANTHER" id="PTHR10192">
    <property type="entry name" value="MOLYBDOPTERIN BIOSYNTHESIS PROTEIN"/>
    <property type="match status" value="1"/>
</dbReference>
<keyword evidence="5" id="KW-0501">Molybdenum cofactor biosynthesis</keyword>
<evidence type="ECO:0000256" key="4">
    <source>
        <dbReference type="ARBA" id="ARBA00047317"/>
    </source>
</evidence>
<comment type="catalytic activity">
    <reaction evidence="4">
        <text>adenylyl-molybdopterin + molybdate = Mo-molybdopterin + AMP + H(+)</text>
        <dbReference type="Rhea" id="RHEA:35047"/>
        <dbReference type="ChEBI" id="CHEBI:15378"/>
        <dbReference type="ChEBI" id="CHEBI:36264"/>
        <dbReference type="ChEBI" id="CHEBI:62727"/>
        <dbReference type="ChEBI" id="CHEBI:71302"/>
        <dbReference type="ChEBI" id="CHEBI:456215"/>
        <dbReference type="EC" id="2.10.1.1"/>
    </reaction>
</comment>
<feature type="domain" description="MoaB/Mog" evidence="7">
    <location>
        <begin position="267"/>
        <end position="403"/>
    </location>
</feature>
<dbReference type="GO" id="GO:0061599">
    <property type="term" value="F:molybdopterin molybdotransferase activity"/>
    <property type="evidence" value="ECO:0007669"/>
    <property type="project" value="UniProtKB-UniRule"/>
</dbReference>
<dbReference type="GO" id="GO:0005829">
    <property type="term" value="C:cytosol"/>
    <property type="evidence" value="ECO:0007669"/>
    <property type="project" value="TreeGrafter"/>
</dbReference>
<dbReference type="InterPro" id="IPR001453">
    <property type="entry name" value="MoaB/Mog_dom"/>
</dbReference>
<dbReference type="Gene3D" id="3.40.980.10">
    <property type="entry name" value="MoaB/Mog-like domain"/>
    <property type="match status" value="1"/>
</dbReference>
<dbReference type="SMART" id="SM00852">
    <property type="entry name" value="MoCF_biosynth"/>
    <property type="match status" value="1"/>
</dbReference>
<evidence type="ECO:0000256" key="3">
    <source>
        <dbReference type="ARBA" id="ARBA00022505"/>
    </source>
</evidence>
<feature type="region of interest" description="Disordered" evidence="6">
    <location>
        <begin position="40"/>
        <end position="87"/>
    </location>
</feature>
<dbReference type="AlphaFoldDB" id="B2GII6"/>
<dbReference type="eggNOG" id="COG0303">
    <property type="taxonomic scope" value="Bacteria"/>
</dbReference>
<name>B2GII6_KOCRD</name>
<protein>
    <recommendedName>
        <fullName evidence="5">Molybdopterin molybdenumtransferase</fullName>
        <ecNumber evidence="5">2.10.1.1</ecNumber>
    </recommendedName>
</protein>
<dbReference type="Gene3D" id="3.90.105.10">
    <property type="entry name" value="Molybdopterin biosynthesis moea protein, domain 2"/>
    <property type="match status" value="1"/>
</dbReference>
<dbReference type="EMBL" id="AP009152">
    <property type="protein sequence ID" value="BAG28935.1"/>
    <property type="molecule type" value="Genomic_DNA"/>
</dbReference>
<dbReference type="STRING" id="378753.KRH_05880"/>
<sequence>MAEPVTTPPDPAWARGLDTLHHAGRDAARELAHRAGLALAASHAAAPSEGPATEDRTGTGTGCPAPAHHDDAAPHGPSHGPGAPCAATERVPLDRACGRVLAEDVRALCPVPHYASSAMDGYAVNGPGPWTLLRTRTTPREGTTLSEDATPSEEAAPLDGAALPSEASAVSLTPGTAVPVVTGGVIPQGTTGVVREEYTAREGDRVALRADAPRSELAGRHIRPAGTECGSDEVVFSAGRRLSPADAAFAAVAGLDALPVRRVPRVALLLTGSEVRTSGVPGPGHVRDAFSMSLPHVLRAHGAAVGTVQRIDDDPAALEAAVRTACADHDLVLTTGGTARSGADHVRPLLERDTRLLLDQLDLQPGHPALLGAAERSAVLALPGNPLGAVVVLLLVGGALLAGLSGRPAPQLLPVTAGAAAGGRSERLVPARRRDGAWVPCRAVGSNMLRGLSEADGLLCVPRGGLEPGDSSAVLALPW</sequence>
<evidence type="ECO:0000313" key="8">
    <source>
        <dbReference type="EMBL" id="BAG28935.1"/>
    </source>
</evidence>
<proteinExistence type="inferred from homology"/>
<evidence type="ECO:0000256" key="5">
    <source>
        <dbReference type="RuleBase" id="RU365090"/>
    </source>
</evidence>
<accession>B2GII6</accession>
<dbReference type="GO" id="GO:0046872">
    <property type="term" value="F:metal ion binding"/>
    <property type="evidence" value="ECO:0007669"/>
    <property type="project" value="UniProtKB-UniRule"/>
</dbReference>
<dbReference type="GO" id="GO:0006777">
    <property type="term" value="P:Mo-molybdopterin cofactor biosynthetic process"/>
    <property type="evidence" value="ECO:0007669"/>
    <property type="project" value="UniProtKB-UniRule"/>
</dbReference>
<evidence type="ECO:0000256" key="1">
    <source>
        <dbReference type="ARBA" id="ARBA00002901"/>
    </source>
</evidence>
<evidence type="ECO:0000256" key="2">
    <source>
        <dbReference type="ARBA" id="ARBA00010763"/>
    </source>
</evidence>
<keyword evidence="5" id="KW-0460">Magnesium</keyword>
<dbReference type="CDD" id="cd00887">
    <property type="entry name" value="MoeA"/>
    <property type="match status" value="1"/>
</dbReference>
<comment type="cofactor">
    <cofactor evidence="5">
        <name>Mg(2+)</name>
        <dbReference type="ChEBI" id="CHEBI:18420"/>
    </cofactor>
</comment>
<dbReference type="EC" id="2.10.1.1" evidence="5"/>
<dbReference type="SUPFAM" id="SSF63882">
    <property type="entry name" value="MoeA N-terminal region -like"/>
    <property type="match status" value="1"/>
</dbReference>
<dbReference type="Proteomes" id="UP000008838">
    <property type="component" value="Chromosome"/>
</dbReference>
<dbReference type="RefSeq" id="WP_012397661.1">
    <property type="nucleotide sequence ID" value="NC_010617.1"/>
</dbReference>
<organism evidence="8 9">
    <name type="scientific">Kocuria rhizophila (strain ATCC 9341 / DSM 348 / NBRC 103217 / DC2201)</name>
    <dbReference type="NCBI Taxonomy" id="378753"/>
    <lineage>
        <taxon>Bacteria</taxon>
        <taxon>Bacillati</taxon>
        <taxon>Actinomycetota</taxon>
        <taxon>Actinomycetes</taxon>
        <taxon>Micrococcales</taxon>
        <taxon>Micrococcaceae</taxon>
        <taxon>Kocuria</taxon>
    </lineage>
</organism>
<gene>
    <name evidence="8" type="ordered locus">KRH_05880</name>
</gene>
<evidence type="ECO:0000256" key="6">
    <source>
        <dbReference type="SAM" id="MobiDB-lite"/>
    </source>
</evidence>
<evidence type="ECO:0000313" key="9">
    <source>
        <dbReference type="Proteomes" id="UP000008838"/>
    </source>
</evidence>
<comment type="function">
    <text evidence="1 5">Catalyzes the insertion of molybdate into adenylated molybdopterin with the concomitant release of AMP.</text>
</comment>
<dbReference type="InterPro" id="IPR005110">
    <property type="entry name" value="MoeA_linker/N"/>
</dbReference>
<dbReference type="KEGG" id="krh:KRH_05880"/>
<dbReference type="InterPro" id="IPR036425">
    <property type="entry name" value="MoaB/Mog-like_dom_sf"/>
</dbReference>
<dbReference type="InterPro" id="IPR036688">
    <property type="entry name" value="MoeA_C_domain_IV_sf"/>
</dbReference>
<dbReference type="HOGENOM" id="CLU_010186_1_1_11"/>
<dbReference type="Gene3D" id="2.40.340.10">
    <property type="entry name" value="MoeA, C-terminal, domain IV"/>
    <property type="match status" value="1"/>
</dbReference>
<keyword evidence="3 5" id="KW-0500">Molybdenum</keyword>
<keyword evidence="5" id="KW-0479">Metal-binding</keyword>
<comment type="similarity">
    <text evidence="2 5">Belongs to the MoeA family.</text>
</comment>
<dbReference type="Pfam" id="PF03453">
    <property type="entry name" value="MoeA_N"/>
    <property type="match status" value="1"/>
</dbReference>
<dbReference type="PANTHER" id="PTHR10192:SF5">
    <property type="entry name" value="GEPHYRIN"/>
    <property type="match status" value="1"/>
</dbReference>
<dbReference type="SUPFAM" id="SSF53218">
    <property type="entry name" value="Molybdenum cofactor biosynthesis proteins"/>
    <property type="match status" value="1"/>
</dbReference>
<comment type="pathway">
    <text evidence="5">Cofactor biosynthesis; molybdopterin biosynthesis.</text>
</comment>
<feature type="compositionally biased region" description="Low complexity" evidence="6">
    <location>
        <begin position="74"/>
        <end position="87"/>
    </location>
</feature>
<dbReference type="Pfam" id="PF00994">
    <property type="entry name" value="MoCF_biosynth"/>
    <property type="match status" value="1"/>
</dbReference>
<reference evidence="8 9" key="1">
    <citation type="journal article" date="2008" name="J. Bacteriol.">
        <title>Complete genome sequence of the soil actinomycete Kocuria rhizophila.</title>
        <authorList>
            <person name="Takarada H."/>
            <person name="Sekine M."/>
            <person name="Kosugi H."/>
            <person name="Matsuo Y."/>
            <person name="Fujisawa T."/>
            <person name="Omata S."/>
            <person name="Kishi E."/>
            <person name="Shimizu A."/>
            <person name="Tsukatani N."/>
            <person name="Tanikawa S."/>
            <person name="Fujita N."/>
            <person name="Harayama S."/>
        </authorList>
    </citation>
    <scope>NUCLEOTIDE SEQUENCE [LARGE SCALE GENOMIC DNA]</scope>
    <source>
        <strain evidence="9">ATCC 9341 / DSM 348 / NBRC 103217 / DC2201</strain>
    </source>
</reference>
<feature type="compositionally biased region" description="Low complexity" evidence="6">
    <location>
        <begin position="40"/>
        <end position="51"/>
    </location>
</feature>
<evidence type="ECO:0000259" key="7">
    <source>
        <dbReference type="SMART" id="SM00852"/>
    </source>
</evidence>
<keyword evidence="9" id="KW-1185">Reference proteome</keyword>
<dbReference type="Gene3D" id="2.170.190.11">
    <property type="entry name" value="Molybdopterin biosynthesis moea protein, domain 3"/>
    <property type="match status" value="1"/>
</dbReference>
<dbReference type="UniPathway" id="UPA00344"/>
<keyword evidence="5" id="KW-0808">Transferase</keyword>